<evidence type="ECO:0000256" key="1">
    <source>
        <dbReference type="ARBA" id="ARBA00022603"/>
    </source>
</evidence>
<dbReference type="CDD" id="cd18097">
    <property type="entry name" value="SpoU-like"/>
    <property type="match status" value="1"/>
</dbReference>
<organism evidence="5 6">
    <name type="scientific">Bellilinea caldifistulae</name>
    <dbReference type="NCBI Taxonomy" id="360411"/>
    <lineage>
        <taxon>Bacteria</taxon>
        <taxon>Bacillati</taxon>
        <taxon>Chloroflexota</taxon>
        <taxon>Anaerolineae</taxon>
        <taxon>Anaerolineales</taxon>
        <taxon>Anaerolineaceae</taxon>
        <taxon>Bellilinea</taxon>
    </lineage>
</organism>
<evidence type="ECO:0000259" key="4">
    <source>
        <dbReference type="Pfam" id="PF00588"/>
    </source>
</evidence>
<evidence type="ECO:0000256" key="2">
    <source>
        <dbReference type="ARBA" id="ARBA00022679"/>
    </source>
</evidence>
<dbReference type="InterPro" id="IPR029026">
    <property type="entry name" value="tRNA_m1G_MTases_N"/>
</dbReference>
<dbReference type="GO" id="GO:0006396">
    <property type="term" value="P:RNA processing"/>
    <property type="evidence" value="ECO:0007669"/>
    <property type="project" value="InterPro"/>
</dbReference>
<evidence type="ECO:0000256" key="3">
    <source>
        <dbReference type="SAM" id="Phobius"/>
    </source>
</evidence>
<dbReference type="PANTHER" id="PTHR43191">
    <property type="entry name" value="RRNA METHYLTRANSFERASE 3"/>
    <property type="match status" value="1"/>
</dbReference>
<dbReference type="STRING" id="360411.AC812_11055"/>
<evidence type="ECO:0000313" key="5">
    <source>
        <dbReference type="EMBL" id="KPL75024.1"/>
    </source>
</evidence>
<dbReference type="EMBL" id="LGHJ01000016">
    <property type="protein sequence ID" value="KPL75024.1"/>
    <property type="molecule type" value="Genomic_DNA"/>
</dbReference>
<keyword evidence="1" id="KW-0489">Methyltransferase</keyword>
<dbReference type="InterPro" id="IPR001537">
    <property type="entry name" value="SpoU_MeTrfase"/>
</dbReference>
<keyword evidence="3" id="KW-0472">Membrane</keyword>
<feature type="transmembrane region" description="Helical" evidence="3">
    <location>
        <begin position="134"/>
        <end position="155"/>
    </location>
</feature>
<proteinExistence type="predicted"/>
<dbReference type="Gene3D" id="3.40.1280.10">
    <property type="match status" value="1"/>
</dbReference>
<protein>
    <recommendedName>
        <fullName evidence="4">tRNA/rRNA methyltransferase SpoU type domain-containing protein</fullName>
    </recommendedName>
</protein>
<dbReference type="AlphaFoldDB" id="A0A0P6X6N7"/>
<keyword evidence="3" id="KW-0812">Transmembrane</keyword>
<keyword evidence="6" id="KW-1185">Reference proteome</keyword>
<dbReference type="GO" id="GO:0003723">
    <property type="term" value="F:RNA binding"/>
    <property type="evidence" value="ECO:0007669"/>
    <property type="project" value="InterPro"/>
</dbReference>
<dbReference type="GO" id="GO:0032259">
    <property type="term" value="P:methylation"/>
    <property type="evidence" value="ECO:0007669"/>
    <property type="project" value="UniProtKB-KW"/>
</dbReference>
<dbReference type="PANTHER" id="PTHR43191:SF7">
    <property type="entry name" value="OBP33PEP LIKE PROTEIN"/>
    <property type="match status" value="1"/>
</dbReference>
<sequence>MEALLDNIRSTFNVGAMFRIADGAGISHLYLSGLTPLPGNPRISKTALGAEFAVPWEYAPNGLQLAQSLKADGKTLWALETTPSAVSLFEIQFIPKNQPLVLVAGNEVSGIDPAILELCDEKIFIPMSGYKRSLNVAVAFGIAVYHLAFAVPSGLTDLPIGSKIQPQ</sequence>
<dbReference type="InterPro" id="IPR029028">
    <property type="entry name" value="Alpha/beta_knot_MTases"/>
</dbReference>
<gene>
    <name evidence="5" type="ORF">AC812_11055</name>
</gene>
<reference evidence="5 6" key="1">
    <citation type="submission" date="2015-07" db="EMBL/GenBank/DDBJ databases">
        <title>Draft genome of Bellilinea caldifistulae DSM 17877.</title>
        <authorList>
            <person name="Hemp J."/>
            <person name="Ward L.M."/>
            <person name="Pace L.A."/>
            <person name="Fischer W.W."/>
        </authorList>
    </citation>
    <scope>NUCLEOTIDE SEQUENCE [LARGE SCALE GENOMIC DNA]</scope>
    <source>
        <strain evidence="5 6">GOMI-1</strain>
    </source>
</reference>
<dbReference type="Pfam" id="PF00588">
    <property type="entry name" value="SpoU_methylase"/>
    <property type="match status" value="1"/>
</dbReference>
<keyword evidence="3" id="KW-1133">Transmembrane helix</keyword>
<comment type="caution">
    <text evidence="5">The sequence shown here is derived from an EMBL/GenBank/DDBJ whole genome shotgun (WGS) entry which is preliminary data.</text>
</comment>
<dbReference type="SUPFAM" id="SSF75217">
    <property type="entry name" value="alpha/beta knot"/>
    <property type="match status" value="1"/>
</dbReference>
<feature type="domain" description="tRNA/rRNA methyltransferase SpoU type" evidence="4">
    <location>
        <begin position="4"/>
        <end position="145"/>
    </location>
</feature>
<accession>A0A0P6X6N7</accession>
<dbReference type="Proteomes" id="UP000050514">
    <property type="component" value="Unassembled WGS sequence"/>
</dbReference>
<name>A0A0P6X6N7_9CHLR</name>
<dbReference type="InterPro" id="IPR051259">
    <property type="entry name" value="rRNA_Methyltransferase"/>
</dbReference>
<evidence type="ECO:0000313" key="6">
    <source>
        <dbReference type="Proteomes" id="UP000050514"/>
    </source>
</evidence>
<dbReference type="GO" id="GO:0008173">
    <property type="term" value="F:RNA methyltransferase activity"/>
    <property type="evidence" value="ECO:0007669"/>
    <property type="project" value="InterPro"/>
</dbReference>
<keyword evidence="2" id="KW-0808">Transferase</keyword>